<reference evidence="3 4" key="1">
    <citation type="submission" date="2017-10" db="EMBL/GenBank/DDBJ databases">
        <title>Comparative genomics in systemic dimorphic fungi from Ajellomycetaceae.</title>
        <authorList>
            <person name="Munoz J.F."/>
            <person name="Mcewen J.G."/>
            <person name="Clay O.K."/>
            <person name="Cuomo C.A."/>
        </authorList>
    </citation>
    <scope>NUCLEOTIDE SEQUENCE [LARGE SCALE GENOMIC DNA]</scope>
    <source>
        <strain evidence="3 4">UAMH130</strain>
    </source>
</reference>
<keyword evidence="2" id="KW-0472">Membrane</keyword>
<protein>
    <submittedName>
        <fullName evidence="3">Uncharacterized protein</fullName>
    </submittedName>
</protein>
<dbReference type="STRING" id="2060905.A0A2B7XCX0"/>
<evidence type="ECO:0000313" key="4">
    <source>
        <dbReference type="Proteomes" id="UP000224080"/>
    </source>
</evidence>
<proteinExistence type="predicted"/>
<feature type="transmembrane region" description="Helical" evidence="2">
    <location>
        <begin position="47"/>
        <end position="69"/>
    </location>
</feature>
<sequence>MSNDFTFRYDFFPTTTSTSFEYPEPTKTVKICQDKFGGRHECPEKSLVGPLVGVFVGLAVLLGCIACFVRHQRRRKGMESGTSTPLAAAVDQPPSPSPPPYSHGAPIWGAPPARHGQIEMQRPGNVYHGGGQ</sequence>
<dbReference type="Proteomes" id="UP000224080">
    <property type="component" value="Unassembled WGS sequence"/>
</dbReference>
<feature type="region of interest" description="Disordered" evidence="1">
    <location>
        <begin position="76"/>
        <end position="132"/>
    </location>
</feature>
<keyword evidence="4" id="KW-1185">Reference proteome</keyword>
<keyword evidence="2" id="KW-1133">Transmembrane helix</keyword>
<name>A0A2B7XCX0_9EURO</name>
<dbReference type="AlphaFoldDB" id="A0A2B7XCX0"/>
<comment type="caution">
    <text evidence="3">The sequence shown here is derived from an EMBL/GenBank/DDBJ whole genome shotgun (WGS) entry which is preliminary data.</text>
</comment>
<evidence type="ECO:0000313" key="3">
    <source>
        <dbReference type="EMBL" id="PGH06611.1"/>
    </source>
</evidence>
<keyword evidence="2" id="KW-0812">Transmembrane</keyword>
<evidence type="ECO:0000256" key="2">
    <source>
        <dbReference type="SAM" id="Phobius"/>
    </source>
</evidence>
<gene>
    <name evidence="3" type="ORF">GX51_02238</name>
</gene>
<accession>A0A2B7XCX0</accession>
<organism evidence="3 4">
    <name type="scientific">Blastomyces parvus</name>
    <dbReference type="NCBI Taxonomy" id="2060905"/>
    <lineage>
        <taxon>Eukaryota</taxon>
        <taxon>Fungi</taxon>
        <taxon>Dikarya</taxon>
        <taxon>Ascomycota</taxon>
        <taxon>Pezizomycotina</taxon>
        <taxon>Eurotiomycetes</taxon>
        <taxon>Eurotiomycetidae</taxon>
        <taxon>Onygenales</taxon>
        <taxon>Ajellomycetaceae</taxon>
        <taxon>Blastomyces</taxon>
    </lineage>
</organism>
<dbReference type="EMBL" id="PDNC01000020">
    <property type="protein sequence ID" value="PGH06611.1"/>
    <property type="molecule type" value="Genomic_DNA"/>
</dbReference>
<evidence type="ECO:0000256" key="1">
    <source>
        <dbReference type="SAM" id="MobiDB-lite"/>
    </source>
</evidence>